<dbReference type="PROSITE" id="PS51257">
    <property type="entry name" value="PROKAR_LIPOPROTEIN"/>
    <property type="match status" value="1"/>
</dbReference>
<dbReference type="OrthoDB" id="982465at2"/>
<reference evidence="2 3" key="1">
    <citation type="submission" date="2017-07" db="EMBL/GenBank/DDBJ databases">
        <authorList>
            <person name="Sun Z.S."/>
            <person name="Albrecht U."/>
            <person name="Echele G."/>
            <person name="Lee C.C."/>
        </authorList>
    </citation>
    <scope>NUCLEOTIDE SEQUENCE [LARGE SCALE GENOMIC DNA]</scope>
    <source>
        <strain evidence="3">type strain: KCTC 22618</strain>
    </source>
</reference>
<keyword evidence="2" id="KW-0449">Lipoprotein</keyword>
<evidence type="ECO:0000256" key="1">
    <source>
        <dbReference type="SAM" id="SignalP"/>
    </source>
</evidence>
<dbReference type="EMBL" id="LT899436">
    <property type="protein sequence ID" value="SNR16481.1"/>
    <property type="molecule type" value="Genomic_DNA"/>
</dbReference>
<dbReference type="RefSeq" id="WP_095073057.1">
    <property type="nucleotide sequence ID" value="NZ_LT899436.1"/>
</dbReference>
<dbReference type="Proteomes" id="UP000215214">
    <property type="component" value="Chromosome TJEJU"/>
</dbReference>
<keyword evidence="3" id="KW-1185">Reference proteome</keyword>
<evidence type="ECO:0000313" key="3">
    <source>
        <dbReference type="Proteomes" id="UP000215214"/>
    </source>
</evidence>
<keyword evidence="1" id="KW-0732">Signal</keyword>
<organism evidence="2 3">
    <name type="scientific">Tenacibaculum jejuense</name>
    <dbReference type="NCBI Taxonomy" id="584609"/>
    <lineage>
        <taxon>Bacteria</taxon>
        <taxon>Pseudomonadati</taxon>
        <taxon>Bacteroidota</taxon>
        <taxon>Flavobacteriia</taxon>
        <taxon>Flavobacteriales</taxon>
        <taxon>Flavobacteriaceae</taxon>
        <taxon>Tenacibaculum</taxon>
    </lineage>
</organism>
<feature type="signal peptide" evidence="1">
    <location>
        <begin position="1"/>
        <end position="21"/>
    </location>
</feature>
<sequence>MKKILITLFAFSLLFISCKNATTAESTNNTSTTTSTSDTVNNTQSLDLLITKANGNLLGGFNLQPIKIVSNGKNFTYKAKPNKHKFYTNGQMKYEVKFKEESLKLRDKNSNLLWKVKIYPDKIKISDNEENTNAFVIKPYENKIKVKKNEEELYKVKIDGTTISVNDKDSFQLSSTQENYTLALLAINEIPDEHKLFLLAELLNKL</sequence>
<dbReference type="KEGG" id="tje:TJEJU_2807"/>
<accession>A0A238UBE7</accession>
<evidence type="ECO:0000313" key="2">
    <source>
        <dbReference type="EMBL" id="SNR16481.1"/>
    </source>
</evidence>
<name>A0A238UBE7_9FLAO</name>
<dbReference type="AlphaFoldDB" id="A0A238UBE7"/>
<protein>
    <submittedName>
        <fullName evidence="2">Probable lipoprotein</fullName>
    </submittedName>
</protein>
<gene>
    <name evidence="2" type="ORF">TJEJU_2807</name>
</gene>
<proteinExistence type="predicted"/>
<feature type="chain" id="PRO_5012940992" evidence="1">
    <location>
        <begin position="22"/>
        <end position="206"/>
    </location>
</feature>